<gene>
    <name evidence="2" type="ORF">OOU_Y34scaffold00405g10</name>
</gene>
<organism evidence="2">
    <name type="scientific">Pyricularia oryzae (strain Y34)</name>
    <name type="common">Rice blast fungus</name>
    <name type="synonym">Magnaporthe oryzae</name>
    <dbReference type="NCBI Taxonomy" id="1143189"/>
    <lineage>
        <taxon>Eukaryota</taxon>
        <taxon>Fungi</taxon>
        <taxon>Dikarya</taxon>
        <taxon>Ascomycota</taxon>
        <taxon>Pezizomycotina</taxon>
        <taxon>Sordariomycetes</taxon>
        <taxon>Sordariomycetidae</taxon>
        <taxon>Magnaporthales</taxon>
        <taxon>Pyriculariaceae</taxon>
        <taxon>Pyricularia</taxon>
    </lineage>
</organism>
<name>A0AA97P2D2_PYRO3</name>
<sequence>MVSFTHVYTFGLLFATATIVSGNPEKFMVSFGNFKDLKPETIALAKRWENAFNEERASVPWKATGYTIWDKEEEGKWWGWISSIPNHKHNYSAAAARLNLLGFEESTTYWGAKRWVPKEDVSPPHWRWFFTARRFKFVIKKTSTL</sequence>
<evidence type="ECO:0000313" key="2">
    <source>
        <dbReference type="EMBL" id="ELQ40664.1"/>
    </source>
</evidence>
<evidence type="ECO:0000256" key="1">
    <source>
        <dbReference type="SAM" id="SignalP"/>
    </source>
</evidence>
<feature type="signal peptide" evidence="1">
    <location>
        <begin position="1"/>
        <end position="22"/>
    </location>
</feature>
<dbReference type="AlphaFoldDB" id="A0AA97P2D2"/>
<protein>
    <submittedName>
        <fullName evidence="2">Uncharacterized protein</fullName>
    </submittedName>
</protein>
<keyword evidence="1" id="KW-0732">Signal</keyword>
<accession>A0AA97P2D2</accession>
<reference evidence="2" key="1">
    <citation type="journal article" date="2012" name="PLoS Genet.">
        <title>Comparative analysis of the genomes of two field isolates of the rice blast fungus Magnaporthe oryzae.</title>
        <authorList>
            <person name="Xue M."/>
            <person name="Yang J."/>
            <person name="Li Z."/>
            <person name="Hu S."/>
            <person name="Yao N."/>
            <person name="Dean R.A."/>
            <person name="Zhao W."/>
            <person name="Shen M."/>
            <person name="Zhang H."/>
            <person name="Li C."/>
            <person name="Liu L."/>
            <person name="Cao L."/>
            <person name="Xu X."/>
            <person name="Xing Y."/>
            <person name="Hsiang T."/>
            <person name="Zhang Z."/>
            <person name="Xu J.R."/>
            <person name="Peng Y.L."/>
        </authorList>
    </citation>
    <scope>NUCLEOTIDE SEQUENCE</scope>
    <source>
        <strain evidence="2">Y34</strain>
    </source>
</reference>
<feature type="chain" id="PRO_5041686609" evidence="1">
    <location>
        <begin position="23"/>
        <end position="145"/>
    </location>
</feature>
<dbReference type="EMBL" id="JH793320">
    <property type="protein sequence ID" value="ELQ40664.1"/>
    <property type="molecule type" value="Genomic_DNA"/>
</dbReference>
<dbReference type="Proteomes" id="UP000011086">
    <property type="component" value="Unassembled WGS sequence"/>
</dbReference>
<proteinExistence type="predicted"/>